<keyword evidence="6" id="KW-0408">Iron</keyword>
<organism evidence="11 12">
    <name type="scientific">Linum trigynum</name>
    <dbReference type="NCBI Taxonomy" id="586398"/>
    <lineage>
        <taxon>Eukaryota</taxon>
        <taxon>Viridiplantae</taxon>
        <taxon>Streptophyta</taxon>
        <taxon>Embryophyta</taxon>
        <taxon>Tracheophyta</taxon>
        <taxon>Spermatophyta</taxon>
        <taxon>Magnoliopsida</taxon>
        <taxon>eudicotyledons</taxon>
        <taxon>Gunneridae</taxon>
        <taxon>Pentapetalae</taxon>
        <taxon>rosids</taxon>
        <taxon>fabids</taxon>
        <taxon>Malpighiales</taxon>
        <taxon>Linaceae</taxon>
        <taxon>Linum</taxon>
    </lineage>
</organism>
<dbReference type="GO" id="GO:0000701">
    <property type="term" value="F:purine-specific mismatch base pair DNA N-glycosylase activity"/>
    <property type="evidence" value="ECO:0007669"/>
    <property type="project" value="TreeGrafter"/>
</dbReference>
<keyword evidence="5" id="KW-0378">Hydrolase</keyword>
<dbReference type="GO" id="GO:0005634">
    <property type="term" value="C:nucleus"/>
    <property type="evidence" value="ECO:0007669"/>
    <property type="project" value="TreeGrafter"/>
</dbReference>
<evidence type="ECO:0000256" key="4">
    <source>
        <dbReference type="ARBA" id="ARBA00022763"/>
    </source>
</evidence>
<dbReference type="GO" id="GO:0034039">
    <property type="term" value="F:8-oxo-7,8-dihydroguanine DNA N-glycosylase activity"/>
    <property type="evidence" value="ECO:0007669"/>
    <property type="project" value="TreeGrafter"/>
</dbReference>
<dbReference type="GO" id="GO:0006284">
    <property type="term" value="P:base-excision repair"/>
    <property type="evidence" value="ECO:0007669"/>
    <property type="project" value="InterPro"/>
</dbReference>
<dbReference type="EMBL" id="OZ034819">
    <property type="protein sequence ID" value="CAL1392967.1"/>
    <property type="molecule type" value="Genomic_DNA"/>
</dbReference>
<keyword evidence="8" id="KW-0234">DNA repair</keyword>
<evidence type="ECO:0000256" key="5">
    <source>
        <dbReference type="ARBA" id="ARBA00022801"/>
    </source>
</evidence>
<keyword evidence="9" id="KW-0326">Glycosidase</keyword>
<evidence type="ECO:0000256" key="6">
    <source>
        <dbReference type="ARBA" id="ARBA00023004"/>
    </source>
</evidence>
<dbReference type="GO" id="GO:0035485">
    <property type="term" value="F:adenine/guanine mispair binding"/>
    <property type="evidence" value="ECO:0007669"/>
    <property type="project" value="TreeGrafter"/>
</dbReference>
<comment type="cofactor">
    <cofactor evidence="1">
        <name>[4Fe-4S] cluster</name>
        <dbReference type="ChEBI" id="CHEBI:49883"/>
    </cofactor>
</comment>
<dbReference type="GO" id="GO:0006298">
    <property type="term" value="P:mismatch repair"/>
    <property type="evidence" value="ECO:0007669"/>
    <property type="project" value="TreeGrafter"/>
</dbReference>
<keyword evidence="7" id="KW-0411">Iron-sulfur</keyword>
<dbReference type="CDD" id="cd00056">
    <property type="entry name" value="ENDO3c"/>
    <property type="match status" value="1"/>
</dbReference>
<dbReference type="PANTHER" id="PTHR42944:SF1">
    <property type="entry name" value="ADENINE DNA GLYCOSYLASE"/>
    <property type="match status" value="1"/>
</dbReference>
<sequence length="172" mass="19184">MENLFSEVETEEIRESMLEWYDCNHRELPWRRKEKGSGERIGGEGEKEKRAYGEVNEMWAGLGYYRRARFLLQVPGIGNYTAGAIASIAFNEAVPVVDGNVIRVLARLRAISAKPKDAATMKTFWKLAGQLVDAHRLGDFNQSLMELGATVCTPLNPSCSSCVLFLAVAELL</sequence>
<dbReference type="InterPro" id="IPR011257">
    <property type="entry name" value="DNA_glycosylase"/>
</dbReference>
<dbReference type="GO" id="GO:0032357">
    <property type="term" value="F:oxidized purine DNA binding"/>
    <property type="evidence" value="ECO:0007669"/>
    <property type="project" value="TreeGrafter"/>
</dbReference>
<evidence type="ECO:0000256" key="2">
    <source>
        <dbReference type="ARBA" id="ARBA00008343"/>
    </source>
</evidence>
<dbReference type="InterPro" id="IPR044298">
    <property type="entry name" value="MIG/MutY"/>
</dbReference>
<keyword evidence="12" id="KW-1185">Reference proteome</keyword>
<dbReference type="Gene3D" id="1.10.1670.10">
    <property type="entry name" value="Helix-hairpin-Helix base-excision DNA repair enzymes (C-terminal)"/>
    <property type="match status" value="1"/>
</dbReference>
<dbReference type="AlphaFoldDB" id="A0AAV2F4J9"/>
<evidence type="ECO:0000256" key="1">
    <source>
        <dbReference type="ARBA" id="ARBA00001966"/>
    </source>
</evidence>
<evidence type="ECO:0000313" key="12">
    <source>
        <dbReference type="Proteomes" id="UP001497516"/>
    </source>
</evidence>
<keyword evidence="3" id="KW-0479">Metal-binding</keyword>
<feature type="domain" description="HhH-GPD" evidence="10">
    <location>
        <begin position="28"/>
        <end position="150"/>
    </location>
</feature>
<dbReference type="GO" id="GO:0051536">
    <property type="term" value="F:iron-sulfur cluster binding"/>
    <property type="evidence" value="ECO:0007669"/>
    <property type="project" value="UniProtKB-KW"/>
</dbReference>
<comment type="similarity">
    <text evidence="2">Belongs to the Nth/MutY family.</text>
</comment>
<dbReference type="Proteomes" id="UP001497516">
    <property type="component" value="Chromosome 6"/>
</dbReference>
<dbReference type="InterPro" id="IPR023170">
    <property type="entry name" value="HhH_base_excis_C"/>
</dbReference>
<reference evidence="11 12" key="1">
    <citation type="submission" date="2024-04" db="EMBL/GenBank/DDBJ databases">
        <authorList>
            <person name="Fracassetti M."/>
        </authorList>
    </citation>
    <scope>NUCLEOTIDE SEQUENCE [LARGE SCALE GENOMIC DNA]</scope>
</reference>
<evidence type="ECO:0000256" key="9">
    <source>
        <dbReference type="ARBA" id="ARBA00023295"/>
    </source>
</evidence>
<name>A0AAV2F4J9_9ROSI</name>
<dbReference type="Pfam" id="PF00730">
    <property type="entry name" value="HhH-GPD"/>
    <property type="match status" value="1"/>
</dbReference>
<dbReference type="SMART" id="SM00478">
    <property type="entry name" value="ENDO3c"/>
    <property type="match status" value="1"/>
</dbReference>
<dbReference type="PANTHER" id="PTHR42944">
    <property type="entry name" value="ADENINE DNA GLYCOSYLASE"/>
    <property type="match status" value="1"/>
</dbReference>
<gene>
    <name evidence="11" type="ORF">LTRI10_LOCUS33579</name>
</gene>
<proteinExistence type="inferred from homology"/>
<evidence type="ECO:0000256" key="7">
    <source>
        <dbReference type="ARBA" id="ARBA00023014"/>
    </source>
</evidence>
<protein>
    <recommendedName>
        <fullName evidence="10">HhH-GPD domain-containing protein</fullName>
    </recommendedName>
</protein>
<evidence type="ECO:0000259" key="10">
    <source>
        <dbReference type="SMART" id="SM00478"/>
    </source>
</evidence>
<dbReference type="InterPro" id="IPR003265">
    <property type="entry name" value="HhH-GPD_domain"/>
</dbReference>
<keyword evidence="4" id="KW-0227">DNA damage</keyword>
<evidence type="ECO:0000256" key="8">
    <source>
        <dbReference type="ARBA" id="ARBA00023204"/>
    </source>
</evidence>
<dbReference type="SUPFAM" id="SSF48150">
    <property type="entry name" value="DNA-glycosylase"/>
    <property type="match status" value="1"/>
</dbReference>
<evidence type="ECO:0000313" key="11">
    <source>
        <dbReference type="EMBL" id="CAL1392967.1"/>
    </source>
</evidence>
<evidence type="ECO:0000256" key="3">
    <source>
        <dbReference type="ARBA" id="ARBA00022723"/>
    </source>
</evidence>
<dbReference type="GO" id="GO:0046872">
    <property type="term" value="F:metal ion binding"/>
    <property type="evidence" value="ECO:0007669"/>
    <property type="project" value="UniProtKB-KW"/>
</dbReference>
<accession>A0AAV2F4J9</accession>